<feature type="compositionally biased region" description="Basic and acidic residues" evidence="2">
    <location>
        <begin position="108"/>
        <end position="121"/>
    </location>
</feature>
<reference evidence="4 5" key="1">
    <citation type="submission" date="2018-11" db="EMBL/GenBank/DDBJ databases">
        <title>Whole genome sequence of Streptomyces paromomycinus NBRC 15454(T).</title>
        <authorList>
            <person name="Komaki H."/>
            <person name="Tamura T."/>
        </authorList>
    </citation>
    <scope>NUCLEOTIDE SEQUENCE [LARGE SCALE GENOMIC DNA]</scope>
    <source>
        <strain evidence="4 5">NBRC 15454</strain>
    </source>
</reference>
<name>A0A401WEU8_STREY</name>
<gene>
    <name evidence="4" type="ORF">GKJPGBOP_07626</name>
</gene>
<sequence>MTGAVPSAARVAELLVRHLGCDAAQARACASGLLGLLEAPAATAGETVRDAGARGGTARVRGVADAGLPGQAVAVPARSGAGAVPGVPENGSAASAGTVRGTGSLTGDAEHRALRATRADGRAGTVQHSSGPSHAPGISRGPTDGAVELATAPGPAELAQRLYERVEPSGATAVLLAVLDMEGALRLTGAAGPAARTDGDWSQMPLHRILPLARTARTDHHVWLDDEAGGRTLSWISARSDAPDAPHAAGVRKSATGTGARTGAGANALVCVVSVIRPGSAPTAPAARARLEALTDCAGRRLRGLAALGLPDDGVRAAWLGAALDAVPVPAALLFPVRDPLGRVAQFTVDRCNAHATGLLDRTSEQITGSRLLDVFPGMLLSGIFDACVTVLETGEPLDLDPFPYEEPRRGVLHPALLSVRARRVGGGLLVSWQFHDEQARLTARIDDAERLADLGWAEWNLATGEATWSRRMYDFFGLAPGSGPVSLGALCGYVVEDDLPAVVRAVQSLSRNHGPVWFEVRTRAAGRLRHVSVNAELVRDSLGNPVALRGVVQDVSRVRRVEAALDATRREAERRQLRMAEELQLALLPRAHTALPGLRAAIRYQPAENCARVGGDWFEATPLPDGRVLIAIGDVLGHGLQAAAGMAQLRNALLGIAYTGADAARVLECLNLVAFHGHDESLTATAVVGHFDPVRRTLSWARAGHPPPVLVRGGRATELVNDDGTTLGASLDPGYVCKTLPLAPGDRLILYTDGLVERRADRAGNREDLLLATARRGAAGSPEEHLETLLSVLHTNPEDDTCVIVLHVES</sequence>
<evidence type="ECO:0000313" key="4">
    <source>
        <dbReference type="EMBL" id="GCD47832.1"/>
    </source>
</evidence>
<dbReference type="SMART" id="SM00331">
    <property type="entry name" value="PP2C_SIG"/>
    <property type="match status" value="1"/>
</dbReference>
<comment type="caution">
    <text evidence="4">The sequence shown here is derived from an EMBL/GenBank/DDBJ whole genome shotgun (WGS) entry which is preliminary data.</text>
</comment>
<keyword evidence="5" id="KW-1185">Reference proteome</keyword>
<dbReference type="Gene3D" id="3.60.40.10">
    <property type="entry name" value="PPM-type phosphatase domain"/>
    <property type="match status" value="1"/>
</dbReference>
<dbReference type="SUPFAM" id="SSF81606">
    <property type="entry name" value="PP2C-like"/>
    <property type="match status" value="1"/>
</dbReference>
<keyword evidence="1" id="KW-0378">Hydrolase</keyword>
<accession>A0A401WEU8</accession>
<dbReference type="PANTHER" id="PTHR43156">
    <property type="entry name" value="STAGE II SPORULATION PROTEIN E-RELATED"/>
    <property type="match status" value="1"/>
</dbReference>
<dbReference type="CDD" id="cd00130">
    <property type="entry name" value="PAS"/>
    <property type="match status" value="1"/>
</dbReference>
<dbReference type="SUPFAM" id="SSF55785">
    <property type="entry name" value="PYP-like sensor domain (PAS domain)"/>
    <property type="match status" value="1"/>
</dbReference>
<dbReference type="InterPro" id="IPR013655">
    <property type="entry name" value="PAS_fold_3"/>
</dbReference>
<feature type="domain" description="PPM-type phosphatase" evidence="3">
    <location>
        <begin position="600"/>
        <end position="809"/>
    </location>
</feature>
<dbReference type="RefSeq" id="WP_125057859.1">
    <property type="nucleotide sequence ID" value="NZ_BHZD01000001.1"/>
</dbReference>
<feature type="region of interest" description="Disordered" evidence="2">
    <location>
        <begin position="83"/>
        <end position="148"/>
    </location>
</feature>
<evidence type="ECO:0000313" key="5">
    <source>
        <dbReference type="Proteomes" id="UP000286746"/>
    </source>
</evidence>
<organism evidence="4 5">
    <name type="scientific">Streptomyces paromomycinus</name>
    <name type="common">Streptomyces rimosus subsp. paromomycinus</name>
    <dbReference type="NCBI Taxonomy" id="92743"/>
    <lineage>
        <taxon>Bacteria</taxon>
        <taxon>Bacillati</taxon>
        <taxon>Actinomycetota</taxon>
        <taxon>Actinomycetes</taxon>
        <taxon>Kitasatosporales</taxon>
        <taxon>Streptomycetaceae</taxon>
        <taxon>Streptomyces</taxon>
    </lineage>
</organism>
<dbReference type="GO" id="GO:0016791">
    <property type="term" value="F:phosphatase activity"/>
    <property type="evidence" value="ECO:0007669"/>
    <property type="project" value="TreeGrafter"/>
</dbReference>
<dbReference type="Gene3D" id="3.30.450.20">
    <property type="entry name" value="PAS domain"/>
    <property type="match status" value="2"/>
</dbReference>
<dbReference type="AlphaFoldDB" id="A0A401WEU8"/>
<dbReference type="InterPro" id="IPR036457">
    <property type="entry name" value="PPM-type-like_dom_sf"/>
</dbReference>
<dbReference type="Pfam" id="PF08447">
    <property type="entry name" value="PAS_3"/>
    <property type="match status" value="1"/>
</dbReference>
<evidence type="ECO:0000259" key="3">
    <source>
        <dbReference type="PROSITE" id="PS51746"/>
    </source>
</evidence>
<dbReference type="EMBL" id="BHZD01000001">
    <property type="protein sequence ID" value="GCD47832.1"/>
    <property type="molecule type" value="Genomic_DNA"/>
</dbReference>
<dbReference type="InterPro" id="IPR001932">
    <property type="entry name" value="PPM-type_phosphatase-like_dom"/>
</dbReference>
<dbReference type="InterPro" id="IPR000014">
    <property type="entry name" value="PAS"/>
</dbReference>
<evidence type="ECO:0000256" key="2">
    <source>
        <dbReference type="SAM" id="MobiDB-lite"/>
    </source>
</evidence>
<dbReference type="InterPro" id="IPR052016">
    <property type="entry name" value="Bact_Sigma-Reg"/>
</dbReference>
<dbReference type="Proteomes" id="UP000286746">
    <property type="component" value="Unassembled WGS sequence"/>
</dbReference>
<dbReference type="InterPro" id="IPR035965">
    <property type="entry name" value="PAS-like_dom_sf"/>
</dbReference>
<protein>
    <submittedName>
        <fullName evidence="4">Transcription antitermination regulator</fullName>
    </submittedName>
</protein>
<dbReference type="PANTHER" id="PTHR43156:SF2">
    <property type="entry name" value="STAGE II SPORULATION PROTEIN E"/>
    <property type="match status" value="1"/>
</dbReference>
<dbReference type="PROSITE" id="PS51746">
    <property type="entry name" value="PPM_2"/>
    <property type="match status" value="1"/>
</dbReference>
<proteinExistence type="predicted"/>
<evidence type="ECO:0000256" key="1">
    <source>
        <dbReference type="ARBA" id="ARBA00022801"/>
    </source>
</evidence>
<dbReference type="Pfam" id="PF07228">
    <property type="entry name" value="SpoIIE"/>
    <property type="match status" value="1"/>
</dbReference>